<sequence>MEVIDWECSSAFPIECLCIYLIWITENPTIEPDNKVLKDNIILQKFFHDKMSHQDSNFICIIDNVDEEKKEFYSAVFSQEIWKLDNFLDKFGHD</sequence>
<dbReference type="AlphaFoldDB" id="A0A9N9NPN5"/>
<evidence type="ECO:0000313" key="1">
    <source>
        <dbReference type="EMBL" id="CAG8750080.1"/>
    </source>
</evidence>
<evidence type="ECO:0000313" key="2">
    <source>
        <dbReference type="Proteomes" id="UP000789759"/>
    </source>
</evidence>
<organism evidence="1 2">
    <name type="scientific">Cetraspora pellucida</name>
    <dbReference type="NCBI Taxonomy" id="1433469"/>
    <lineage>
        <taxon>Eukaryota</taxon>
        <taxon>Fungi</taxon>
        <taxon>Fungi incertae sedis</taxon>
        <taxon>Mucoromycota</taxon>
        <taxon>Glomeromycotina</taxon>
        <taxon>Glomeromycetes</taxon>
        <taxon>Diversisporales</taxon>
        <taxon>Gigasporaceae</taxon>
        <taxon>Cetraspora</taxon>
    </lineage>
</organism>
<accession>A0A9N9NPN5</accession>
<keyword evidence="2" id="KW-1185">Reference proteome</keyword>
<feature type="non-terminal residue" evidence="1">
    <location>
        <position position="94"/>
    </location>
</feature>
<proteinExistence type="predicted"/>
<dbReference type="EMBL" id="CAJVQA010017691">
    <property type="protein sequence ID" value="CAG8750080.1"/>
    <property type="molecule type" value="Genomic_DNA"/>
</dbReference>
<protein>
    <submittedName>
        <fullName evidence="1">9581_t:CDS:1</fullName>
    </submittedName>
</protein>
<dbReference type="Proteomes" id="UP000789759">
    <property type="component" value="Unassembled WGS sequence"/>
</dbReference>
<name>A0A9N9NPN5_9GLOM</name>
<gene>
    <name evidence="1" type="ORF">CPELLU_LOCUS14652</name>
</gene>
<comment type="caution">
    <text evidence="1">The sequence shown here is derived from an EMBL/GenBank/DDBJ whole genome shotgun (WGS) entry which is preliminary data.</text>
</comment>
<dbReference type="OrthoDB" id="8300194at2759"/>
<reference evidence="1" key="1">
    <citation type="submission" date="2021-06" db="EMBL/GenBank/DDBJ databases">
        <authorList>
            <person name="Kallberg Y."/>
            <person name="Tangrot J."/>
            <person name="Rosling A."/>
        </authorList>
    </citation>
    <scope>NUCLEOTIDE SEQUENCE</scope>
    <source>
        <strain evidence="1">FL966</strain>
    </source>
</reference>